<evidence type="ECO:0000256" key="1">
    <source>
        <dbReference type="ARBA" id="ARBA00004370"/>
    </source>
</evidence>
<dbReference type="Proteomes" id="UP001501600">
    <property type="component" value="Unassembled WGS sequence"/>
</dbReference>
<dbReference type="InterPro" id="IPR008816">
    <property type="entry name" value="Gly_zipper_2TM_dom"/>
</dbReference>
<keyword evidence="5" id="KW-1185">Reference proteome</keyword>
<evidence type="ECO:0000256" key="2">
    <source>
        <dbReference type="ARBA" id="ARBA00023136"/>
    </source>
</evidence>
<evidence type="ECO:0000313" key="4">
    <source>
        <dbReference type="EMBL" id="GAA5188132.1"/>
    </source>
</evidence>
<sequence length="182" mass="19960">MIKVLDGVEHDTLITLQANLYGREHDMSLKPLSILILAVSLCLPAWAQYNRNRAVPVEQVSYGEVESVRDIQRSELVEDRHRGWKVFGGALLGGLIGNQFGSGSGRDVATVLGALAGAGVADRRSPGYNMVQYRLQELIILTEAGERVMVVQDYDPGMVHHAGDSVRIVYLSGGLVRVDRVY</sequence>
<reference evidence="5" key="1">
    <citation type="journal article" date="2019" name="Int. J. Syst. Evol. Microbiol.">
        <title>The Global Catalogue of Microorganisms (GCM) 10K type strain sequencing project: providing services to taxonomists for standard genome sequencing and annotation.</title>
        <authorList>
            <consortium name="The Broad Institute Genomics Platform"/>
            <consortium name="The Broad Institute Genome Sequencing Center for Infectious Disease"/>
            <person name="Wu L."/>
            <person name="Ma J."/>
        </authorList>
    </citation>
    <scope>NUCLEOTIDE SEQUENCE [LARGE SCALE GENOMIC DNA]</scope>
    <source>
        <strain evidence="5">JCM 18720</strain>
    </source>
</reference>
<evidence type="ECO:0000313" key="5">
    <source>
        <dbReference type="Proteomes" id="UP001501600"/>
    </source>
</evidence>
<dbReference type="EMBL" id="BAABLF010000005">
    <property type="protein sequence ID" value="GAA5188132.1"/>
    <property type="molecule type" value="Genomic_DNA"/>
</dbReference>
<comment type="caution">
    <text evidence="4">The sequence shown here is derived from an EMBL/GenBank/DDBJ whole genome shotgun (WGS) entry which is preliminary data.</text>
</comment>
<dbReference type="Pfam" id="PF05433">
    <property type="entry name" value="Rick_17kDa_Anti"/>
    <property type="match status" value="1"/>
</dbReference>
<proteinExistence type="predicted"/>
<dbReference type="InterPro" id="IPR051407">
    <property type="entry name" value="Bact_OM_lipoprot/Surf_antigen"/>
</dbReference>
<feature type="domain" description="Glycine zipper 2TM" evidence="3">
    <location>
        <begin position="88"/>
        <end position="122"/>
    </location>
</feature>
<organism evidence="4 5">
    <name type="scientific">Ferrimonas gelatinilytica</name>
    <dbReference type="NCBI Taxonomy" id="1255257"/>
    <lineage>
        <taxon>Bacteria</taxon>
        <taxon>Pseudomonadati</taxon>
        <taxon>Pseudomonadota</taxon>
        <taxon>Gammaproteobacteria</taxon>
        <taxon>Alteromonadales</taxon>
        <taxon>Ferrimonadaceae</taxon>
        <taxon>Ferrimonas</taxon>
    </lineage>
</organism>
<dbReference type="PANTHER" id="PTHR35603">
    <property type="match status" value="1"/>
</dbReference>
<keyword evidence="2" id="KW-0472">Membrane</keyword>
<dbReference type="PANTHER" id="PTHR35603:SF2">
    <property type="entry name" value="OUTER MEMBRANE LIPOPROTEIN"/>
    <property type="match status" value="1"/>
</dbReference>
<name>A0ABP9RXX0_9GAMM</name>
<protein>
    <submittedName>
        <fullName evidence="4">Glycine zipper 2TM domain-containing protein</fullName>
    </submittedName>
</protein>
<gene>
    <name evidence="4" type="ORF">GCM10025772_07350</name>
</gene>
<comment type="subcellular location">
    <subcellularLocation>
        <location evidence="1">Membrane</location>
    </subcellularLocation>
</comment>
<evidence type="ECO:0000259" key="3">
    <source>
        <dbReference type="Pfam" id="PF05433"/>
    </source>
</evidence>
<accession>A0ABP9RXX0</accession>